<dbReference type="CDD" id="cd01284">
    <property type="entry name" value="Riboflavin_deaminase-reductase"/>
    <property type="match status" value="1"/>
</dbReference>
<evidence type="ECO:0000259" key="17">
    <source>
        <dbReference type="PROSITE" id="PS51747"/>
    </source>
</evidence>
<dbReference type="Pfam" id="PF00383">
    <property type="entry name" value="dCMP_cyt_deam_1"/>
    <property type="match status" value="1"/>
</dbReference>
<feature type="binding site" evidence="15">
    <location>
        <position position="301"/>
    </location>
    <ligand>
        <name>substrate</name>
    </ligand>
</feature>
<feature type="binding site" evidence="15">
    <location>
        <position position="175"/>
    </location>
    <ligand>
        <name>NADP(+)</name>
        <dbReference type="ChEBI" id="CHEBI:58349"/>
    </ligand>
</feature>
<feature type="binding site" evidence="16">
    <location>
        <position position="55"/>
    </location>
    <ligand>
        <name>Zn(2+)</name>
        <dbReference type="ChEBI" id="CHEBI:29105"/>
        <note>catalytic</note>
    </ligand>
</feature>
<dbReference type="GO" id="GO:0009231">
    <property type="term" value="P:riboflavin biosynthetic process"/>
    <property type="evidence" value="ECO:0007669"/>
    <property type="project" value="UniProtKB-KW"/>
</dbReference>
<dbReference type="SUPFAM" id="SSF53597">
    <property type="entry name" value="Dihydrofolate reductase-like"/>
    <property type="match status" value="1"/>
</dbReference>
<dbReference type="PROSITE" id="PS00903">
    <property type="entry name" value="CYT_DCMP_DEAMINASES_1"/>
    <property type="match status" value="1"/>
</dbReference>
<dbReference type="PIRSF" id="PIRSF006769">
    <property type="entry name" value="RibD"/>
    <property type="match status" value="1"/>
</dbReference>
<dbReference type="NCBIfam" id="TIGR00326">
    <property type="entry name" value="eubact_ribD"/>
    <property type="match status" value="1"/>
</dbReference>
<comment type="function">
    <text evidence="1 13">Converts 2,5-diamino-6-(ribosylamino)-4(3h)-pyrimidinone 5'-phosphate into 5-amino-6-(ribosylamino)-2,4(1h,3h)-pyrimidinedione 5'-phosphate.</text>
</comment>
<evidence type="ECO:0000256" key="12">
    <source>
        <dbReference type="ARBA" id="ARBA00023268"/>
    </source>
</evidence>
<keyword evidence="10 13" id="KW-0521">NADP</keyword>
<evidence type="ECO:0000256" key="9">
    <source>
        <dbReference type="ARBA" id="ARBA00022833"/>
    </source>
</evidence>
<evidence type="ECO:0000313" key="18">
    <source>
        <dbReference type="EMBL" id="MBM3223582.1"/>
    </source>
</evidence>
<dbReference type="InterPro" id="IPR016193">
    <property type="entry name" value="Cytidine_deaminase-like"/>
</dbReference>
<keyword evidence="7 13" id="KW-0479">Metal-binding</keyword>
<evidence type="ECO:0000313" key="19">
    <source>
        <dbReference type="Proteomes" id="UP000712673"/>
    </source>
</evidence>
<organism evidence="18 19">
    <name type="scientific">Tectimicrobiota bacterium</name>
    <dbReference type="NCBI Taxonomy" id="2528274"/>
    <lineage>
        <taxon>Bacteria</taxon>
        <taxon>Pseudomonadati</taxon>
        <taxon>Nitrospinota/Tectimicrobiota group</taxon>
        <taxon>Candidatus Tectimicrobiota</taxon>
    </lineage>
</organism>
<evidence type="ECO:0000256" key="13">
    <source>
        <dbReference type="PIRNR" id="PIRNR006769"/>
    </source>
</evidence>
<evidence type="ECO:0000256" key="2">
    <source>
        <dbReference type="ARBA" id="ARBA00004882"/>
    </source>
</evidence>
<feature type="binding site" evidence="15">
    <location>
        <position position="212"/>
    </location>
    <ligand>
        <name>substrate</name>
    </ligand>
</feature>
<evidence type="ECO:0000256" key="10">
    <source>
        <dbReference type="ARBA" id="ARBA00022857"/>
    </source>
</evidence>
<feature type="binding site" evidence="15">
    <location>
        <position position="159"/>
    </location>
    <ligand>
        <name>NADP(+)</name>
        <dbReference type="ChEBI" id="CHEBI:58349"/>
    </ligand>
</feature>
<dbReference type="InterPro" id="IPR050765">
    <property type="entry name" value="Riboflavin_Biosynth_HTPR"/>
</dbReference>
<feature type="binding site" evidence="15">
    <location>
        <position position="201"/>
    </location>
    <ligand>
        <name>NADP(+)</name>
        <dbReference type="ChEBI" id="CHEBI:58349"/>
    </ligand>
</feature>
<comment type="catalytic activity">
    <reaction evidence="13">
        <text>2,5-diamino-6-hydroxy-4-(5-phosphoribosylamino)-pyrimidine + H2O + H(+) = 5-amino-6-(5-phospho-D-ribosylamino)uracil + NH4(+)</text>
        <dbReference type="Rhea" id="RHEA:21868"/>
        <dbReference type="ChEBI" id="CHEBI:15377"/>
        <dbReference type="ChEBI" id="CHEBI:15378"/>
        <dbReference type="ChEBI" id="CHEBI:28938"/>
        <dbReference type="ChEBI" id="CHEBI:58453"/>
        <dbReference type="ChEBI" id="CHEBI:58614"/>
        <dbReference type="EC" id="3.5.4.26"/>
    </reaction>
</comment>
<keyword evidence="11 13" id="KW-0560">Oxidoreductase</keyword>
<accession>A0A937W1H7</accession>
<dbReference type="InterPro" id="IPR016192">
    <property type="entry name" value="APOBEC/CMP_deaminase_Zn-bd"/>
</dbReference>
<evidence type="ECO:0000256" key="16">
    <source>
        <dbReference type="PIRSR" id="PIRSR006769-3"/>
    </source>
</evidence>
<evidence type="ECO:0000256" key="15">
    <source>
        <dbReference type="PIRSR" id="PIRSR006769-2"/>
    </source>
</evidence>
<evidence type="ECO:0000256" key="3">
    <source>
        <dbReference type="ARBA" id="ARBA00004910"/>
    </source>
</evidence>
<evidence type="ECO:0000256" key="7">
    <source>
        <dbReference type="ARBA" id="ARBA00022723"/>
    </source>
</evidence>
<gene>
    <name evidence="18" type="primary">ribD</name>
    <name evidence="18" type="ORF">FJZ47_07260</name>
</gene>
<keyword evidence="12" id="KW-0511">Multifunctional enzyme</keyword>
<keyword evidence="6 13" id="KW-0686">Riboflavin biosynthesis</keyword>
<dbReference type="InterPro" id="IPR024072">
    <property type="entry name" value="DHFR-like_dom_sf"/>
</dbReference>
<dbReference type="EC" id="3.5.4.26" evidence="13"/>
<evidence type="ECO:0000256" key="1">
    <source>
        <dbReference type="ARBA" id="ARBA00002151"/>
    </source>
</evidence>
<evidence type="ECO:0000256" key="6">
    <source>
        <dbReference type="ARBA" id="ARBA00022619"/>
    </source>
</evidence>
<feature type="binding site" evidence="16">
    <location>
        <position position="80"/>
    </location>
    <ligand>
        <name>Zn(2+)</name>
        <dbReference type="ChEBI" id="CHEBI:29105"/>
        <note>catalytic</note>
    </ligand>
</feature>
<name>A0A937W1H7_UNCTE</name>
<dbReference type="InterPro" id="IPR011549">
    <property type="entry name" value="RibD_C"/>
</dbReference>
<keyword evidence="9 13" id="KW-0862">Zinc</keyword>
<feature type="binding site" evidence="15">
    <location>
        <position position="173"/>
    </location>
    <ligand>
        <name>substrate</name>
    </ligand>
</feature>
<dbReference type="PROSITE" id="PS51747">
    <property type="entry name" value="CYT_DCMP_DEAMINASES_2"/>
    <property type="match status" value="1"/>
</dbReference>
<dbReference type="PANTHER" id="PTHR38011:SF7">
    <property type="entry name" value="2,5-DIAMINO-6-RIBOSYLAMINO-4(3H)-PYRIMIDINONE 5'-PHOSPHATE REDUCTASE"/>
    <property type="match status" value="1"/>
</dbReference>
<evidence type="ECO:0000256" key="5">
    <source>
        <dbReference type="ARBA" id="ARBA00007417"/>
    </source>
</evidence>
<feature type="binding site" evidence="15">
    <location>
        <position position="209"/>
    </location>
    <ligand>
        <name>substrate</name>
    </ligand>
</feature>
<evidence type="ECO:0000256" key="4">
    <source>
        <dbReference type="ARBA" id="ARBA00005259"/>
    </source>
</evidence>
<dbReference type="NCBIfam" id="TIGR00227">
    <property type="entry name" value="ribD_Cterm"/>
    <property type="match status" value="1"/>
</dbReference>
<feature type="active site" description="Proton donor" evidence="14">
    <location>
        <position position="57"/>
    </location>
</feature>
<dbReference type="GO" id="GO:0050661">
    <property type="term" value="F:NADP binding"/>
    <property type="evidence" value="ECO:0007669"/>
    <property type="project" value="InterPro"/>
</dbReference>
<feature type="binding site" evidence="16">
    <location>
        <position position="89"/>
    </location>
    <ligand>
        <name>Zn(2+)</name>
        <dbReference type="ChEBI" id="CHEBI:29105"/>
        <note>catalytic</note>
    </ligand>
</feature>
<comment type="pathway">
    <text evidence="2 13">Cofactor biosynthesis; riboflavin biosynthesis; 5-amino-6-(D-ribitylamino)uracil from GTP: step 2/4.</text>
</comment>
<dbReference type="AlphaFoldDB" id="A0A937W1H7"/>
<dbReference type="EMBL" id="VGLS01000165">
    <property type="protein sequence ID" value="MBM3223582.1"/>
    <property type="molecule type" value="Genomic_DNA"/>
</dbReference>
<comment type="similarity">
    <text evidence="5 13">In the C-terminal section; belongs to the HTP reductase family.</text>
</comment>
<evidence type="ECO:0000256" key="11">
    <source>
        <dbReference type="ARBA" id="ARBA00023002"/>
    </source>
</evidence>
<dbReference type="Gene3D" id="3.40.140.10">
    <property type="entry name" value="Cytidine Deaminase, domain 2"/>
    <property type="match status" value="1"/>
</dbReference>
<dbReference type="Proteomes" id="UP000712673">
    <property type="component" value="Unassembled WGS sequence"/>
</dbReference>
<dbReference type="GO" id="GO:0008835">
    <property type="term" value="F:diaminohydroxyphosphoribosylaminopyrimidine deaminase activity"/>
    <property type="evidence" value="ECO:0007669"/>
    <property type="project" value="UniProtKB-EC"/>
</dbReference>
<comment type="caution">
    <text evidence="18">The sequence shown here is derived from an EMBL/GenBank/DDBJ whole genome shotgun (WGS) entry which is preliminary data.</text>
</comment>
<evidence type="ECO:0000256" key="8">
    <source>
        <dbReference type="ARBA" id="ARBA00022801"/>
    </source>
</evidence>
<comment type="cofactor">
    <cofactor evidence="13 16">
        <name>Zn(2+)</name>
        <dbReference type="ChEBI" id="CHEBI:29105"/>
    </cofactor>
    <text evidence="13 16">Binds 1 zinc ion.</text>
</comment>
<dbReference type="FunFam" id="3.40.140.10:FF:000025">
    <property type="entry name" value="Riboflavin biosynthesis protein RibD"/>
    <property type="match status" value="1"/>
</dbReference>
<feature type="binding site" evidence="15">
    <location>
        <position position="205"/>
    </location>
    <ligand>
        <name>NADP(+)</name>
        <dbReference type="ChEBI" id="CHEBI:58349"/>
    </ligand>
</feature>
<dbReference type="InterPro" id="IPR002734">
    <property type="entry name" value="RibDG_C"/>
</dbReference>
<dbReference type="Gene3D" id="3.40.430.10">
    <property type="entry name" value="Dihydrofolate Reductase, subunit A"/>
    <property type="match status" value="1"/>
</dbReference>
<comment type="similarity">
    <text evidence="4 13">In the N-terminal section; belongs to the cytidine and deoxycytidylate deaminase family.</text>
</comment>
<feature type="binding site" evidence="15">
    <location>
        <position position="228"/>
    </location>
    <ligand>
        <name>NADP(+)</name>
        <dbReference type="ChEBI" id="CHEBI:58349"/>
    </ligand>
</feature>
<protein>
    <recommendedName>
        <fullName evidence="13">Riboflavin biosynthesis protein RibD</fullName>
    </recommendedName>
    <domain>
        <recommendedName>
            <fullName evidence="13">Diaminohydroxyphosphoribosylaminopyrimidine deaminase</fullName>
            <shortName evidence="13">DRAP deaminase</shortName>
            <ecNumber evidence="13">3.5.4.26</ecNumber>
        </recommendedName>
        <alternativeName>
            <fullName evidence="13">Riboflavin-specific deaminase</fullName>
        </alternativeName>
    </domain>
    <domain>
        <recommendedName>
            <fullName evidence="13">5-amino-6-(5-phosphoribosylamino)uracil reductase</fullName>
            <ecNumber evidence="13">1.1.1.193</ecNumber>
        </recommendedName>
        <alternativeName>
            <fullName evidence="13">HTP reductase</fullName>
        </alternativeName>
    </domain>
</protein>
<dbReference type="GO" id="GO:0008270">
    <property type="term" value="F:zinc ion binding"/>
    <property type="evidence" value="ECO:0007669"/>
    <property type="project" value="InterPro"/>
</dbReference>
<comment type="pathway">
    <text evidence="3 13">Cofactor biosynthesis; riboflavin biosynthesis; 5-amino-6-(D-ribitylamino)uracil from GTP: step 3/4.</text>
</comment>
<comment type="catalytic activity">
    <reaction evidence="13">
        <text>5-amino-6-(5-phospho-D-ribitylamino)uracil + NADP(+) = 5-amino-6-(5-phospho-D-ribosylamino)uracil + NADPH + H(+)</text>
        <dbReference type="Rhea" id="RHEA:17845"/>
        <dbReference type="ChEBI" id="CHEBI:15378"/>
        <dbReference type="ChEBI" id="CHEBI:57783"/>
        <dbReference type="ChEBI" id="CHEBI:58349"/>
        <dbReference type="ChEBI" id="CHEBI:58421"/>
        <dbReference type="ChEBI" id="CHEBI:58453"/>
        <dbReference type="EC" id="1.1.1.193"/>
    </reaction>
</comment>
<dbReference type="GO" id="GO:0008703">
    <property type="term" value="F:5-amino-6-(5-phosphoribosylamino)uracil reductase activity"/>
    <property type="evidence" value="ECO:0007669"/>
    <property type="project" value="UniProtKB-EC"/>
</dbReference>
<evidence type="ECO:0000256" key="14">
    <source>
        <dbReference type="PIRSR" id="PIRSR006769-1"/>
    </source>
</evidence>
<proteinExistence type="inferred from homology"/>
<feature type="binding site" evidence="15">
    <location>
        <position position="189"/>
    </location>
    <ligand>
        <name>substrate</name>
    </ligand>
</feature>
<dbReference type="Pfam" id="PF01872">
    <property type="entry name" value="RibD_C"/>
    <property type="match status" value="1"/>
</dbReference>
<dbReference type="SUPFAM" id="SSF53927">
    <property type="entry name" value="Cytidine deaminase-like"/>
    <property type="match status" value="1"/>
</dbReference>
<dbReference type="PANTHER" id="PTHR38011">
    <property type="entry name" value="DIHYDROFOLATE REDUCTASE FAMILY PROTEIN (AFU_ORTHOLOGUE AFUA_8G06820)"/>
    <property type="match status" value="1"/>
</dbReference>
<reference evidence="18" key="1">
    <citation type="submission" date="2019-03" db="EMBL/GenBank/DDBJ databases">
        <title>Lake Tanganyika Metagenome-Assembled Genomes (MAGs).</title>
        <authorList>
            <person name="Tran P."/>
        </authorList>
    </citation>
    <scope>NUCLEOTIDE SEQUENCE</scope>
    <source>
        <strain evidence="18">K_DeepCast_65m_m2_066</strain>
    </source>
</reference>
<keyword evidence="8 13" id="KW-0378">Hydrolase</keyword>
<feature type="domain" description="CMP/dCMP-type deaminase" evidence="17">
    <location>
        <begin position="6"/>
        <end position="128"/>
    </location>
</feature>
<sequence>MPDDHAVDVPYMQQALQLAQGGVGFVSPNPLVGCVIVRDGVVVGQGYHQQFGGPHAEVHALQEAGTEAHGAVLYVTLEPCSHTGKTPPCADAVLRSGVRRVVAAMRDPNPLVAGQGLARLAAAGIAVTVGVCEAEARKTNEAFIKYITTRRPFVTLKSAITLDGKIATRTGASRWITGEAARQAGHQLRHAADAMLVGIGTVLQDDPLLTTRLPDRQGVNPLRVIVDSTLRVPLHSQVANTAPDRRTLVLTTARAAATQIEQLRARGVEVVCLQAYDDGRVDLEAALRALGERGIASVLVEGGATLSATLLQRRLIDKVVFFIAPKIIGSDGVSVVGACGVDTMEQVITLQGLVGQRLGDDVMLEAYLTV</sequence>
<dbReference type="InterPro" id="IPR002125">
    <property type="entry name" value="CMP_dCMP_dom"/>
</dbReference>
<dbReference type="InterPro" id="IPR004794">
    <property type="entry name" value="Eubact_RibD"/>
</dbReference>
<dbReference type="EC" id="1.1.1.193" evidence="13"/>